<dbReference type="CDD" id="cd18038">
    <property type="entry name" value="DEXXQc_Helz-like"/>
    <property type="match status" value="1"/>
</dbReference>
<dbReference type="FunFam" id="3.40.50.300:FF:001295">
    <property type="entry name" value="Probable RNA helicase SDE3"/>
    <property type="match status" value="1"/>
</dbReference>
<keyword evidence="7 15" id="KW-0347">Helicase</keyword>
<keyword evidence="6" id="KW-0378">Hydrolase</keyword>
<dbReference type="SUPFAM" id="SSF52540">
    <property type="entry name" value="P-loop containing nucleoside triphosphate hydrolases"/>
    <property type="match status" value="1"/>
</dbReference>
<evidence type="ECO:0000259" key="13">
    <source>
        <dbReference type="Pfam" id="PF13087"/>
    </source>
</evidence>
<feature type="region of interest" description="Disordered" evidence="11">
    <location>
        <begin position="881"/>
        <end position="948"/>
    </location>
</feature>
<dbReference type="GO" id="GO:0032574">
    <property type="term" value="F:5'-3' RNA helicase activity"/>
    <property type="evidence" value="ECO:0007669"/>
    <property type="project" value="InterPro"/>
</dbReference>
<dbReference type="Gene3D" id="3.40.50.300">
    <property type="entry name" value="P-loop containing nucleotide triphosphate hydrolases"/>
    <property type="match status" value="3"/>
</dbReference>
<proteinExistence type="inferred from homology"/>
<dbReference type="InterPro" id="IPR026122">
    <property type="entry name" value="MOV-10/SDE3_DEXXQ/H-box"/>
</dbReference>
<dbReference type="InterPro" id="IPR041679">
    <property type="entry name" value="DNA2/NAM7-like_C"/>
</dbReference>
<dbReference type="Pfam" id="PF21634">
    <property type="entry name" value="MOV-10_beta-barrel"/>
    <property type="match status" value="1"/>
</dbReference>
<dbReference type="InterPro" id="IPR041677">
    <property type="entry name" value="DNA2/NAM7_AAA_11"/>
</dbReference>
<dbReference type="EC" id="3.6.4.13" evidence="3"/>
<dbReference type="InterPro" id="IPR049080">
    <property type="entry name" value="MOV-10-like_beta-barrel"/>
</dbReference>
<dbReference type="AlphaFoldDB" id="A0AAV3PYW0"/>
<gene>
    <name evidence="15" type="ORF">LIER_14241</name>
</gene>
<evidence type="ECO:0000256" key="5">
    <source>
        <dbReference type="ARBA" id="ARBA00022741"/>
    </source>
</evidence>
<dbReference type="Proteomes" id="UP001454036">
    <property type="component" value="Unassembled WGS sequence"/>
</dbReference>
<sequence>MGISGDKSDDEYSVIGDKGDIGFVDFENCKSHCSYRPHEESLNVVISVPFPIKNGKPHSGSVGDTIVDSITIENTTDDSLELWSVSIYDSKPDQSFTLSLLKPPTADSEEEYANQFLESFSLEDRVLQAGQVLTIWLSCKPKEIGLHTSAVHFTVGDETIERVVFVMADDNVSQSLGPHRPYYRARKKKQPVVHSPNEKLVRSRRPSKGSKAVSRHIVPQYKIPEHIRTLIGNKQIPDAVMDELTEKNYVDFFKSLMFMEEMKWEEDMRDYDMESVSMRSKRQFLTLEIPGLAERRPSIVCGDFVIARLGADRGNAAGYQGYIYRVEAEEVFLKFDEKFHMSHNTNNVYNIQFTYNRVVVRRVYEAIEAAGRLGTELIFPSMSFAKRRLRPSQLVPISSMLNEEQMSAVEMILECKGGSPYMIYGPPGTGKTMTLVEAILQIYSRDRKSRILVCAPSNYAADHLLSKLLMEKAIEIKKHEIFRLNAASRLIEDVNPDYLEYCFVEDSTFRCPSLRDLLRIKIIISTYSSAFLLHAEGIKRGHFSHIFLDEAGQASEPETMVPLAHLYEECTVVVVAGDPMQLGPVVYSKDAENLGLGKSYLERLFKCSPYSEGNESYITKLVRNYRSHPAILHLPSLLFYEDELIPCKEDDALSDMGYREMLPNKEFPLLFIGIQGCDEREGNNPSWFNRIEASKVVEIIKYLKDKGINKDDIGVITPYKQQVLKIRKALESFDSPDIRVGSVEQFQGQEREVIIISTVRSTVKHNEFDKVHYLGFLSNPRRFNVAATRARSLLVVIGNPHIICKDSYWNKLLWYCCDNNSYKGCFLPNREEVFEEEVLQDQYRPQGEENYPCPPDEANWGGDEIDNNAWPCEEREWGQYEREKTDWKPDEHEKKSSDWQSEEPSWGDDGENNPGASDEANWGESSFQAPNIPAPVMDEAEWSDGWKS</sequence>
<evidence type="ECO:0000256" key="4">
    <source>
        <dbReference type="ARBA" id="ARBA00022490"/>
    </source>
</evidence>
<feature type="domain" description="DNA2/NAM7 helicase-like C-terminal" evidence="13">
    <location>
        <begin position="597"/>
        <end position="800"/>
    </location>
</feature>
<evidence type="ECO:0000256" key="1">
    <source>
        <dbReference type="ARBA" id="ARBA00004496"/>
    </source>
</evidence>
<feature type="domain" description="DNA2/NAM7 helicase helicase" evidence="12">
    <location>
        <begin position="518"/>
        <end position="589"/>
    </location>
</feature>
<accession>A0AAV3PYW0</accession>
<dbReference type="Pfam" id="PF13087">
    <property type="entry name" value="AAA_12"/>
    <property type="match status" value="1"/>
</dbReference>
<keyword evidence="5" id="KW-0547">Nucleotide-binding</keyword>
<evidence type="ECO:0000256" key="9">
    <source>
        <dbReference type="ARBA" id="ARBA00023158"/>
    </source>
</evidence>
<comment type="catalytic activity">
    <reaction evidence="10">
        <text>ATP + H2O = ADP + phosphate + H(+)</text>
        <dbReference type="Rhea" id="RHEA:13065"/>
        <dbReference type="ChEBI" id="CHEBI:15377"/>
        <dbReference type="ChEBI" id="CHEBI:15378"/>
        <dbReference type="ChEBI" id="CHEBI:30616"/>
        <dbReference type="ChEBI" id="CHEBI:43474"/>
        <dbReference type="ChEBI" id="CHEBI:456216"/>
        <dbReference type="EC" id="3.6.4.13"/>
    </reaction>
</comment>
<evidence type="ECO:0000259" key="14">
    <source>
        <dbReference type="Pfam" id="PF21634"/>
    </source>
</evidence>
<keyword evidence="9" id="KW-0943">RNA-mediated gene silencing</keyword>
<dbReference type="PANTHER" id="PTHR45418">
    <property type="entry name" value="CANCER/TESTIS ANTIGEN 55"/>
    <property type="match status" value="1"/>
</dbReference>
<keyword evidence="8" id="KW-0067">ATP-binding</keyword>
<evidence type="ECO:0000256" key="11">
    <source>
        <dbReference type="SAM" id="MobiDB-lite"/>
    </source>
</evidence>
<dbReference type="EMBL" id="BAABME010002963">
    <property type="protein sequence ID" value="GAA0156850.1"/>
    <property type="molecule type" value="Genomic_DNA"/>
</dbReference>
<dbReference type="GO" id="GO:0003723">
    <property type="term" value="F:RNA binding"/>
    <property type="evidence" value="ECO:0007669"/>
    <property type="project" value="InterPro"/>
</dbReference>
<protein>
    <recommendedName>
        <fullName evidence="3">RNA helicase</fullName>
        <ecNumber evidence="3">3.6.4.13</ecNumber>
    </recommendedName>
</protein>
<evidence type="ECO:0000256" key="2">
    <source>
        <dbReference type="ARBA" id="ARBA00005601"/>
    </source>
</evidence>
<dbReference type="InterPro" id="IPR027417">
    <property type="entry name" value="P-loop_NTPase"/>
</dbReference>
<comment type="caution">
    <text evidence="15">The sequence shown here is derived from an EMBL/GenBank/DDBJ whole genome shotgun (WGS) entry which is preliminary data.</text>
</comment>
<feature type="domain" description="Helicase MOV-10-like beta-barrel" evidence="14">
    <location>
        <begin position="271"/>
        <end position="353"/>
    </location>
</feature>
<evidence type="ECO:0000259" key="12">
    <source>
        <dbReference type="Pfam" id="PF13086"/>
    </source>
</evidence>
<evidence type="ECO:0000313" key="16">
    <source>
        <dbReference type="Proteomes" id="UP001454036"/>
    </source>
</evidence>
<keyword evidence="16" id="KW-1185">Reference proteome</keyword>
<dbReference type="GO" id="GO:0031047">
    <property type="term" value="P:regulatory ncRNA-mediated gene silencing"/>
    <property type="evidence" value="ECO:0007669"/>
    <property type="project" value="UniProtKB-KW"/>
</dbReference>
<dbReference type="GO" id="GO:0005737">
    <property type="term" value="C:cytoplasm"/>
    <property type="evidence" value="ECO:0007669"/>
    <property type="project" value="UniProtKB-SubCell"/>
</dbReference>
<evidence type="ECO:0000256" key="10">
    <source>
        <dbReference type="ARBA" id="ARBA00047984"/>
    </source>
</evidence>
<dbReference type="InterPro" id="IPR047187">
    <property type="entry name" value="SF1_C_Upf1"/>
</dbReference>
<feature type="compositionally biased region" description="Basic and acidic residues" evidence="11">
    <location>
        <begin position="881"/>
        <end position="897"/>
    </location>
</feature>
<evidence type="ECO:0000313" key="15">
    <source>
        <dbReference type="EMBL" id="GAA0156850.1"/>
    </source>
</evidence>
<dbReference type="Pfam" id="PF13086">
    <property type="entry name" value="AAA_11"/>
    <property type="match status" value="2"/>
</dbReference>
<organism evidence="15 16">
    <name type="scientific">Lithospermum erythrorhizon</name>
    <name type="common">Purple gromwell</name>
    <name type="synonym">Lithospermum officinale var. erythrorhizon</name>
    <dbReference type="NCBI Taxonomy" id="34254"/>
    <lineage>
        <taxon>Eukaryota</taxon>
        <taxon>Viridiplantae</taxon>
        <taxon>Streptophyta</taxon>
        <taxon>Embryophyta</taxon>
        <taxon>Tracheophyta</taxon>
        <taxon>Spermatophyta</taxon>
        <taxon>Magnoliopsida</taxon>
        <taxon>eudicotyledons</taxon>
        <taxon>Gunneridae</taxon>
        <taxon>Pentapetalae</taxon>
        <taxon>asterids</taxon>
        <taxon>lamiids</taxon>
        <taxon>Boraginales</taxon>
        <taxon>Boraginaceae</taxon>
        <taxon>Boraginoideae</taxon>
        <taxon>Lithospermeae</taxon>
        <taxon>Lithospermum</taxon>
    </lineage>
</organism>
<evidence type="ECO:0000256" key="7">
    <source>
        <dbReference type="ARBA" id="ARBA00022806"/>
    </source>
</evidence>
<feature type="region of interest" description="Disordered" evidence="11">
    <location>
        <begin position="844"/>
        <end position="868"/>
    </location>
</feature>
<comment type="similarity">
    <text evidence="2">Belongs to the DNA2/NAM7 helicase family. SDE3 subfamily.</text>
</comment>
<evidence type="ECO:0000256" key="3">
    <source>
        <dbReference type="ARBA" id="ARBA00012552"/>
    </source>
</evidence>
<comment type="subcellular location">
    <subcellularLocation>
        <location evidence="1">Cytoplasm</location>
    </subcellularLocation>
</comment>
<feature type="domain" description="DNA2/NAM7 helicase helicase" evidence="12">
    <location>
        <begin position="401"/>
        <end position="494"/>
    </location>
</feature>
<evidence type="ECO:0000256" key="8">
    <source>
        <dbReference type="ARBA" id="ARBA00022840"/>
    </source>
</evidence>
<keyword evidence="4" id="KW-0963">Cytoplasm</keyword>
<name>A0AAV3PYW0_LITER</name>
<dbReference type="CDD" id="cd18808">
    <property type="entry name" value="SF1_C_Upf1"/>
    <property type="match status" value="1"/>
</dbReference>
<reference evidence="15 16" key="1">
    <citation type="submission" date="2024-01" db="EMBL/GenBank/DDBJ databases">
        <title>The complete chloroplast genome sequence of Lithospermum erythrorhizon: insights into the phylogenetic relationship among Boraginaceae species and the maternal lineages of purple gromwells.</title>
        <authorList>
            <person name="Okada T."/>
            <person name="Watanabe K."/>
        </authorList>
    </citation>
    <scope>NUCLEOTIDE SEQUENCE [LARGE SCALE GENOMIC DNA]</scope>
</reference>
<dbReference type="GO" id="GO:0005524">
    <property type="term" value="F:ATP binding"/>
    <property type="evidence" value="ECO:0007669"/>
    <property type="project" value="UniProtKB-KW"/>
</dbReference>
<dbReference type="GO" id="GO:0016787">
    <property type="term" value="F:hydrolase activity"/>
    <property type="evidence" value="ECO:0007669"/>
    <property type="project" value="UniProtKB-KW"/>
</dbReference>
<evidence type="ECO:0000256" key="6">
    <source>
        <dbReference type="ARBA" id="ARBA00022801"/>
    </source>
</evidence>
<dbReference type="PANTHER" id="PTHR45418:SF1">
    <property type="entry name" value="CANCER_TESTIS ANTIGEN 55"/>
    <property type="match status" value="1"/>
</dbReference>
<dbReference type="FunFam" id="3.40.50.300:FF:001468">
    <property type="entry name" value="Probable RNA helicase SDE3"/>
    <property type="match status" value="1"/>
</dbReference>